<evidence type="ECO:0000259" key="3">
    <source>
        <dbReference type="Pfam" id="PF11611"/>
    </source>
</evidence>
<dbReference type="InterPro" id="IPR029051">
    <property type="entry name" value="DUF4352"/>
</dbReference>
<evidence type="ECO:0000313" key="6">
    <source>
        <dbReference type="Proteomes" id="UP001551584"/>
    </source>
</evidence>
<name>A0ABV3EYJ1_9ACTN</name>
<dbReference type="Proteomes" id="UP001551584">
    <property type="component" value="Unassembled WGS sequence"/>
</dbReference>
<dbReference type="InterPro" id="IPR029050">
    <property type="entry name" value="Immunoprotect_excell_Ig-like"/>
</dbReference>
<dbReference type="Pfam" id="PF13828">
    <property type="entry name" value="DUF4190"/>
    <property type="match status" value="1"/>
</dbReference>
<keyword evidence="2" id="KW-0812">Transmembrane</keyword>
<dbReference type="EMBL" id="JBEZNA010000104">
    <property type="protein sequence ID" value="MEU9581191.1"/>
    <property type="molecule type" value="Genomic_DNA"/>
</dbReference>
<keyword evidence="1" id="KW-0732">Signal</keyword>
<reference evidence="5 6" key="1">
    <citation type="submission" date="2024-06" db="EMBL/GenBank/DDBJ databases">
        <title>The Natural Products Discovery Center: Release of the First 8490 Sequenced Strains for Exploring Actinobacteria Biosynthetic Diversity.</title>
        <authorList>
            <person name="Kalkreuter E."/>
            <person name="Kautsar S.A."/>
            <person name="Yang D."/>
            <person name="Bader C.D."/>
            <person name="Teijaro C.N."/>
            <person name="Fluegel L."/>
            <person name="Davis C.M."/>
            <person name="Simpson J.R."/>
            <person name="Lauterbach L."/>
            <person name="Steele A.D."/>
            <person name="Gui C."/>
            <person name="Meng S."/>
            <person name="Li G."/>
            <person name="Viehrig K."/>
            <person name="Ye F."/>
            <person name="Su P."/>
            <person name="Kiefer A.F."/>
            <person name="Nichols A."/>
            <person name="Cepeda A.J."/>
            <person name="Yan W."/>
            <person name="Fan B."/>
            <person name="Jiang Y."/>
            <person name="Adhikari A."/>
            <person name="Zheng C.-J."/>
            <person name="Schuster L."/>
            <person name="Cowan T.M."/>
            <person name="Smanski M.J."/>
            <person name="Chevrette M.G."/>
            <person name="De Carvalho L.P.S."/>
            <person name="Shen B."/>
        </authorList>
    </citation>
    <scope>NUCLEOTIDE SEQUENCE [LARGE SCALE GENOMIC DNA]</scope>
    <source>
        <strain evidence="5 6">NPDC048117</strain>
    </source>
</reference>
<evidence type="ECO:0000256" key="1">
    <source>
        <dbReference type="ARBA" id="ARBA00022729"/>
    </source>
</evidence>
<sequence>MSQQMPYAPAPPAAPQQPKNGLGTAALVLGIIGVVLAFFYVGGLLGLLALIFGIIGLGKVKKGEATNKGVALTGLILGVVSMVITIAMVIFTVFLVDKAVDELDKLEKDLAATAPKDPGAGAEAPKDGELLKLGDGMEFDDGLVATVTEVKKYTPDEFAVGHEAGNDAYEVTVQIENGSDATVDLALGTVEATAGEEGTPAESIIDADSLGMFEGSVTAGKKTTQTFGFSVPKGTKNLVLEVSPSFDYESVFWDVKL</sequence>
<feature type="transmembrane region" description="Helical" evidence="2">
    <location>
        <begin position="70"/>
        <end position="96"/>
    </location>
</feature>
<feature type="transmembrane region" description="Helical" evidence="2">
    <location>
        <begin position="25"/>
        <end position="58"/>
    </location>
</feature>
<dbReference type="Gene3D" id="2.60.40.1240">
    <property type="match status" value="1"/>
</dbReference>
<feature type="domain" description="DUF4352" evidence="3">
    <location>
        <begin position="142"/>
        <end position="248"/>
    </location>
</feature>
<gene>
    <name evidence="5" type="ORF">AB0D95_28635</name>
</gene>
<dbReference type="InterPro" id="IPR025241">
    <property type="entry name" value="DUF4190"/>
</dbReference>
<organism evidence="5 6">
    <name type="scientific">Streptomyces chilikensis</name>
    <dbReference type="NCBI Taxonomy" id="1194079"/>
    <lineage>
        <taxon>Bacteria</taxon>
        <taxon>Bacillati</taxon>
        <taxon>Actinomycetota</taxon>
        <taxon>Actinomycetes</taxon>
        <taxon>Kitasatosporales</taxon>
        <taxon>Streptomycetaceae</taxon>
        <taxon>Streptomyces</taxon>
    </lineage>
</organism>
<evidence type="ECO:0000256" key="2">
    <source>
        <dbReference type="SAM" id="Phobius"/>
    </source>
</evidence>
<evidence type="ECO:0000313" key="5">
    <source>
        <dbReference type="EMBL" id="MEU9581191.1"/>
    </source>
</evidence>
<dbReference type="Pfam" id="PF11611">
    <property type="entry name" value="DUF4352"/>
    <property type="match status" value="1"/>
</dbReference>
<accession>A0ABV3EYJ1</accession>
<proteinExistence type="predicted"/>
<feature type="domain" description="DUF4190" evidence="4">
    <location>
        <begin position="22"/>
        <end position="87"/>
    </location>
</feature>
<evidence type="ECO:0000259" key="4">
    <source>
        <dbReference type="Pfam" id="PF13828"/>
    </source>
</evidence>
<keyword evidence="6" id="KW-1185">Reference proteome</keyword>
<protein>
    <submittedName>
        <fullName evidence="5">DUF4190 domain-containing protein</fullName>
    </submittedName>
</protein>
<comment type="caution">
    <text evidence="5">The sequence shown here is derived from an EMBL/GenBank/DDBJ whole genome shotgun (WGS) entry which is preliminary data.</text>
</comment>
<keyword evidence="2" id="KW-0472">Membrane</keyword>
<keyword evidence="2" id="KW-1133">Transmembrane helix</keyword>
<dbReference type="RefSeq" id="WP_359277606.1">
    <property type="nucleotide sequence ID" value="NZ_JBEZNA010000104.1"/>
</dbReference>